<feature type="compositionally biased region" description="Low complexity" evidence="1">
    <location>
        <begin position="378"/>
        <end position="396"/>
    </location>
</feature>
<dbReference type="InterPro" id="IPR029058">
    <property type="entry name" value="AB_hydrolase_fold"/>
</dbReference>
<dbReference type="Proteomes" id="UP000276899">
    <property type="component" value="Chromosome"/>
</dbReference>
<feature type="region of interest" description="Disordered" evidence="1">
    <location>
        <begin position="363"/>
        <end position="396"/>
    </location>
</feature>
<dbReference type="AlphaFoldDB" id="A0A448KAE5"/>
<feature type="compositionally biased region" description="Polar residues" evidence="1">
    <location>
        <begin position="1"/>
        <end position="11"/>
    </location>
</feature>
<accession>A0A448KAE5</accession>
<dbReference type="RefSeq" id="WP_051280934.1">
    <property type="nucleotide sequence ID" value="NZ_CBCRWE010000040.1"/>
</dbReference>
<feature type="region of interest" description="Disordered" evidence="1">
    <location>
        <begin position="629"/>
        <end position="663"/>
    </location>
</feature>
<dbReference type="KEGG" id="asla:NCTC11923_00510"/>
<dbReference type="SUPFAM" id="SSF53474">
    <property type="entry name" value="alpha/beta-Hydrolases"/>
    <property type="match status" value="1"/>
</dbReference>
<evidence type="ECO:0008006" key="4">
    <source>
        <dbReference type="Google" id="ProtNLM"/>
    </source>
</evidence>
<gene>
    <name evidence="2" type="ORF">NCTC11923_00510</name>
</gene>
<feature type="compositionally biased region" description="Polar residues" evidence="1">
    <location>
        <begin position="21"/>
        <end position="32"/>
    </location>
</feature>
<evidence type="ECO:0000313" key="3">
    <source>
        <dbReference type="Proteomes" id="UP000276899"/>
    </source>
</evidence>
<keyword evidence="3" id="KW-1185">Reference proteome</keyword>
<evidence type="ECO:0000313" key="2">
    <source>
        <dbReference type="EMBL" id="VEG73896.1"/>
    </source>
</evidence>
<proteinExistence type="predicted"/>
<reference evidence="2 3" key="1">
    <citation type="submission" date="2018-12" db="EMBL/GenBank/DDBJ databases">
        <authorList>
            <consortium name="Pathogen Informatics"/>
        </authorList>
    </citation>
    <scope>NUCLEOTIDE SEQUENCE [LARGE SCALE GENOMIC DNA]</scope>
    <source>
        <strain evidence="2 3">NCTC11923</strain>
    </source>
</reference>
<evidence type="ECO:0000256" key="1">
    <source>
        <dbReference type="SAM" id="MobiDB-lite"/>
    </source>
</evidence>
<dbReference type="STRING" id="1278298.GCA_000428685_00033"/>
<feature type="region of interest" description="Disordered" evidence="1">
    <location>
        <begin position="1"/>
        <end position="32"/>
    </location>
</feature>
<protein>
    <recommendedName>
        <fullName evidence="4">Alpha/beta hydrolase family</fullName>
    </recommendedName>
</protein>
<feature type="compositionally biased region" description="Pro residues" evidence="1">
    <location>
        <begin position="654"/>
        <end position="663"/>
    </location>
</feature>
<dbReference type="EMBL" id="LR134363">
    <property type="protein sequence ID" value="VEG73896.1"/>
    <property type="molecule type" value="Genomic_DNA"/>
</dbReference>
<name>A0A448KAE5_9ACTO</name>
<sequence>MSAPTSRSDQGTVPGPPESPPTDTQLPTTQHDWTTRWNGSGAAIIVSGGTLSVSTEDLDTMATTLSTAADSLDDAVTQANNVLAEVRTRPGPVVDPASADSAIFYRVPSTSQIVLSMDGPILPTSPGVALEPIPVASPAMDFEVKRTTAISALVSLTTGPGSLSDASDTLRALSADLTACADLYEQAENRAAPAGTSPVGAVDAAAFDNAMLALVGPALVALGQEATDPSSLVEAATLLLAAQGDQLEIYQGVQVLLGDPGTAQWVKEDFARLVLMSWWLTEARTGRESATIQGYLDAVATRLDPWISQGLPSTAQVGTQVVPVEDLTAMQRACLYLAQSSRSSGARLFGTPTGVSVRPVGGREAVVRPPGRDPYGLASPVPEGSAGSGAPAQAPRSISETIRHCHEVQGIAGRERSAGAEVGSISIQRTQHDDGRVSWVVYVPGTTDWTAGGSEPQDLLTNLEGVAGAPTVMESAVVTAMRQAGIAPGEEVAMYGHSQGGITVTNLASDPAIQERYHVTSILTAGAPTAGAQLPESVQALHLENTGDAVPGLDGAATPTGPNRQVALIDTHDMDIAAYPHGSLVYADAAEGLEEHYPEIAPWNQAFTSASGAGEEGATTTEYVFLINRDFTAPNPRPAPSSAPTPSLSEPVARPQPRPADPG</sequence>
<organism evidence="2 3">
    <name type="scientific">Actinomyces slackii</name>
    <dbReference type="NCBI Taxonomy" id="52774"/>
    <lineage>
        <taxon>Bacteria</taxon>
        <taxon>Bacillati</taxon>
        <taxon>Actinomycetota</taxon>
        <taxon>Actinomycetes</taxon>
        <taxon>Actinomycetales</taxon>
        <taxon>Actinomycetaceae</taxon>
        <taxon>Actinomyces</taxon>
    </lineage>
</organism>